<evidence type="ECO:0000313" key="8">
    <source>
        <dbReference type="Proteomes" id="UP000575985"/>
    </source>
</evidence>
<evidence type="ECO:0000313" key="7">
    <source>
        <dbReference type="EMBL" id="NYI96906.1"/>
    </source>
</evidence>
<dbReference type="InterPro" id="IPR009057">
    <property type="entry name" value="Homeodomain-like_sf"/>
</dbReference>
<dbReference type="InterPro" id="IPR001647">
    <property type="entry name" value="HTH_TetR"/>
</dbReference>
<feature type="domain" description="HTH tetR-type" evidence="6">
    <location>
        <begin position="36"/>
        <end position="96"/>
    </location>
</feature>
<proteinExistence type="predicted"/>
<keyword evidence="2 4" id="KW-0238">DNA-binding</keyword>
<reference evidence="7 8" key="1">
    <citation type="submission" date="2020-07" db="EMBL/GenBank/DDBJ databases">
        <title>Sequencing the genomes of 1000 actinobacteria strains.</title>
        <authorList>
            <person name="Klenk H.-P."/>
        </authorList>
    </citation>
    <scope>NUCLEOTIDE SEQUENCE [LARGE SCALE GENOMIC DNA]</scope>
    <source>
        <strain evidence="7 8">DSM 45927</strain>
    </source>
</reference>
<dbReference type="Pfam" id="PF00440">
    <property type="entry name" value="TetR_N"/>
    <property type="match status" value="1"/>
</dbReference>
<dbReference type="PROSITE" id="PS01081">
    <property type="entry name" value="HTH_TETR_1"/>
    <property type="match status" value="1"/>
</dbReference>
<dbReference type="InterPro" id="IPR023772">
    <property type="entry name" value="DNA-bd_HTH_TetR-type_CS"/>
</dbReference>
<dbReference type="PRINTS" id="PR00455">
    <property type="entry name" value="HTHTETR"/>
</dbReference>
<evidence type="ECO:0000256" key="5">
    <source>
        <dbReference type="SAM" id="MobiDB-lite"/>
    </source>
</evidence>
<dbReference type="InterPro" id="IPR050109">
    <property type="entry name" value="HTH-type_TetR-like_transc_reg"/>
</dbReference>
<keyword evidence="8" id="KW-1185">Reference proteome</keyword>
<feature type="region of interest" description="Disordered" evidence="5">
    <location>
        <begin position="1"/>
        <end position="31"/>
    </location>
</feature>
<keyword evidence="1" id="KW-0805">Transcription regulation</keyword>
<sequence>MTTRDTDAAAGTRPGERDGAAGAAAEGGGWRRRKKELTRRALIEAGLRLFRERGYQETTIAQVCAEAGIAPRTFFSYFSGKEELVFADTAERLDLALRVIEGRGPHDTVADVCRRIAEETFALAPGGFDLLGLTGDRMELVLSTPALQAAAMRAVGQAEARMARALARAFPGELDAVSAGAAVGALVGAVMGAARMEFAAGRTDARAGRAAMRRAVDIAVRGLERAEPAAGHGG</sequence>
<dbReference type="GO" id="GO:0000976">
    <property type="term" value="F:transcription cis-regulatory region binding"/>
    <property type="evidence" value="ECO:0007669"/>
    <property type="project" value="TreeGrafter"/>
</dbReference>
<dbReference type="PROSITE" id="PS50977">
    <property type="entry name" value="HTH_TETR_2"/>
    <property type="match status" value="1"/>
</dbReference>
<dbReference type="AlphaFoldDB" id="A0A853BQH0"/>
<evidence type="ECO:0000256" key="1">
    <source>
        <dbReference type="ARBA" id="ARBA00023015"/>
    </source>
</evidence>
<dbReference type="Gene3D" id="1.10.357.10">
    <property type="entry name" value="Tetracycline Repressor, domain 2"/>
    <property type="match status" value="1"/>
</dbReference>
<dbReference type="EMBL" id="JACCFO010000001">
    <property type="protein sequence ID" value="NYI96906.1"/>
    <property type="molecule type" value="Genomic_DNA"/>
</dbReference>
<comment type="caution">
    <text evidence="7">The sequence shown here is derived from an EMBL/GenBank/DDBJ whole genome shotgun (WGS) entry which is preliminary data.</text>
</comment>
<dbReference type="PANTHER" id="PTHR30055">
    <property type="entry name" value="HTH-TYPE TRANSCRIPTIONAL REGULATOR RUTR"/>
    <property type="match status" value="1"/>
</dbReference>
<dbReference type="RefSeq" id="WP_179768187.1">
    <property type="nucleotide sequence ID" value="NZ_JACCFO010000001.1"/>
</dbReference>
<organism evidence="7 8">
    <name type="scientific">Streptomonospora nanhaiensis</name>
    <dbReference type="NCBI Taxonomy" id="1323731"/>
    <lineage>
        <taxon>Bacteria</taxon>
        <taxon>Bacillati</taxon>
        <taxon>Actinomycetota</taxon>
        <taxon>Actinomycetes</taxon>
        <taxon>Streptosporangiales</taxon>
        <taxon>Nocardiopsidaceae</taxon>
        <taxon>Streptomonospora</taxon>
    </lineage>
</organism>
<dbReference type="Proteomes" id="UP000575985">
    <property type="component" value="Unassembled WGS sequence"/>
</dbReference>
<protein>
    <submittedName>
        <fullName evidence="7">AcrR family transcriptional regulator</fullName>
    </submittedName>
</protein>
<evidence type="ECO:0000256" key="2">
    <source>
        <dbReference type="ARBA" id="ARBA00023125"/>
    </source>
</evidence>
<name>A0A853BQH0_9ACTN</name>
<evidence type="ECO:0000256" key="3">
    <source>
        <dbReference type="ARBA" id="ARBA00023163"/>
    </source>
</evidence>
<evidence type="ECO:0000259" key="6">
    <source>
        <dbReference type="PROSITE" id="PS50977"/>
    </source>
</evidence>
<dbReference type="PANTHER" id="PTHR30055:SF234">
    <property type="entry name" value="HTH-TYPE TRANSCRIPTIONAL REGULATOR BETI"/>
    <property type="match status" value="1"/>
</dbReference>
<gene>
    <name evidence="7" type="ORF">HNR12_003183</name>
</gene>
<keyword evidence="3" id="KW-0804">Transcription</keyword>
<dbReference type="GO" id="GO:0003700">
    <property type="term" value="F:DNA-binding transcription factor activity"/>
    <property type="evidence" value="ECO:0007669"/>
    <property type="project" value="TreeGrafter"/>
</dbReference>
<accession>A0A853BQH0</accession>
<dbReference type="SUPFAM" id="SSF46689">
    <property type="entry name" value="Homeodomain-like"/>
    <property type="match status" value="1"/>
</dbReference>
<evidence type="ECO:0000256" key="4">
    <source>
        <dbReference type="PROSITE-ProRule" id="PRU00335"/>
    </source>
</evidence>
<feature type="DNA-binding region" description="H-T-H motif" evidence="4">
    <location>
        <begin position="59"/>
        <end position="78"/>
    </location>
</feature>